<dbReference type="GO" id="GO:0009307">
    <property type="term" value="P:DNA restriction-modification system"/>
    <property type="evidence" value="ECO:0007669"/>
    <property type="project" value="UniProtKB-KW"/>
</dbReference>
<evidence type="ECO:0000256" key="3">
    <source>
        <dbReference type="ARBA" id="ARBA00022747"/>
    </source>
</evidence>
<dbReference type="Pfam" id="PF00145">
    <property type="entry name" value="DNA_methylase"/>
    <property type="match status" value="1"/>
</dbReference>
<proteinExistence type="inferred from homology"/>
<evidence type="ECO:0000256" key="1">
    <source>
        <dbReference type="ARBA" id="ARBA00022603"/>
    </source>
</evidence>
<dbReference type="Proteomes" id="UP000823891">
    <property type="component" value="Unassembled WGS sequence"/>
</dbReference>
<evidence type="ECO:0000259" key="5">
    <source>
        <dbReference type="Pfam" id="PF03235"/>
    </source>
</evidence>
<accession>A0A9D2SSL4</accession>
<gene>
    <name evidence="6" type="ORF">H9761_18560</name>
</gene>
<reference evidence="6" key="2">
    <citation type="submission" date="2021-04" db="EMBL/GenBank/DDBJ databases">
        <authorList>
            <person name="Gilroy R."/>
        </authorList>
    </citation>
    <scope>NUCLEOTIDE SEQUENCE</scope>
    <source>
        <strain evidence="6">USAMLcec2-132</strain>
    </source>
</reference>
<name>A0A9D2SSL4_9FIRM</name>
<keyword evidence="3" id="KW-0680">Restriction system</keyword>
<dbReference type="AlphaFoldDB" id="A0A9D2SSL4"/>
<dbReference type="GO" id="GO:0008168">
    <property type="term" value="F:methyltransferase activity"/>
    <property type="evidence" value="ECO:0007669"/>
    <property type="project" value="UniProtKB-KW"/>
</dbReference>
<dbReference type="SUPFAM" id="SSF53335">
    <property type="entry name" value="S-adenosyl-L-methionine-dependent methyltransferases"/>
    <property type="match status" value="1"/>
</dbReference>
<keyword evidence="2 4" id="KW-0808">Transferase</keyword>
<evidence type="ECO:0000256" key="2">
    <source>
        <dbReference type="ARBA" id="ARBA00022679"/>
    </source>
</evidence>
<keyword evidence="1 4" id="KW-0489">Methyltransferase</keyword>
<dbReference type="EMBL" id="DWWS01000069">
    <property type="protein sequence ID" value="HJC25667.1"/>
    <property type="molecule type" value="Genomic_DNA"/>
</dbReference>
<feature type="domain" description="GmrSD restriction endonucleases N-terminal" evidence="5">
    <location>
        <begin position="358"/>
        <end position="537"/>
    </location>
</feature>
<dbReference type="PANTHER" id="PTHR39639">
    <property type="entry name" value="CHROMOSOME 16, WHOLE GENOME SHOTGUN SEQUENCE"/>
    <property type="match status" value="1"/>
</dbReference>
<dbReference type="InterPro" id="IPR029063">
    <property type="entry name" value="SAM-dependent_MTases_sf"/>
</dbReference>
<dbReference type="Pfam" id="PF03235">
    <property type="entry name" value="GmrSD_N"/>
    <property type="match status" value="1"/>
</dbReference>
<dbReference type="PANTHER" id="PTHR39639:SF1">
    <property type="entry name" value="DUF262 DOMAIN-CONTAINING PROTEIN"/>
    <property type="match status" value="1"/>
</dbReference>
<sequence>MNTEYTAFDLFPGLGSMSLAAQYSGFEVVGALDWQEKARDVYEKNFTAEIQILSNPEEEECVKAIAEADVLIGRLPYSVFRIGRKQAGKTLRTNQGEYYWAILTDIIVKKRPRAFVFSMSAKAGKEEYWKNLVGKVLQEHYRIDWELLDTREITGYPVDDRRIFLVGIRRDMTGKFTFPKRGCKRGYEIEEFLDDEAEAKDSQYGDDLFPEAYDESLYDEPGVYCWSGGQYGAKERLGYNAWKRPLLRTARGLRKMSNHEIARTKGFPDEFCLNASAESWIYRRLCDSVNVAVATAVLRQVYFCLADIWPDEARLPTYMKKNSDKDDQKKRETMEDKVFRYFKEETVQQYKSDIGFRTLVESVNENMYIIPKYQRKYRWKKEQLIGLVESLLRGLPIPPIYTCRNSANQLEILDGQQRVMSLFFYYIGYFMKVKKNSSINFSELEVGDSSFADALLKKYELEKLHVNLKGMNEEEINVDYAALPVEIRRKVDYTMITVIEIKIAQEERREEILQTIFSYLNKNGSILTRQEQRNGIYTCEFYDMLQSFNRKNQKWRRLWGREDAKDRDLEMLLRLCALKKYIYVEKEQNNDIGFKIEGYFGSYAEMLDRFSKEATAFRKKEIAEYKGSLECFVELFETSNVLSLKAPLLEGFYVLHEKLGIQKKISKTLIEKVWNDPKYKENNRQRTVNIRKMRERWKAVYEIWNGFSD</sequence>
<reference evidence="6" key="1">
    <citation type="journal article" date="2021" name="PeerJ">
        <title>Extensive microbial diversity within the chicken gut microbiome revealed by metagenomics and culture.</title>
        <authorList>
            <person name="Gilroy R."/>
            <person name="Ravi A."/>
            <person name="Getino M."/>
            <person name="Pursley I."/>
            <person name="Horton D.L."/>
            <person name="Alikhan N.F."/>
            <person name="Baker D."/>
            <person name="Gharbi K."/>
            <person name="Hall N."/>
            <person name="Watson M."/>
            <person name="Adriaenssens E.M."/>
            <person name="Foster-Nyarko E."/>
            <person name="Jarju S."/>
            <person name="Secka A."/>
            <person name="Antonio M."/>
            <person name="Oren A."/>
            <person name="Chaudhuri R.R."/>
            <person name="La Ragione R."/>
            <person name="Hildebrand F."/>
            <person name="Pallen M.J."/>
        </authorList>
    </citation>
    <scope>NUCLEOTIDE SEQUENCE</scope>
    <source>
        <strain evidence="6">USAMLcec2-132</strain>
    </source>
</reference>
<comment type="similarity">
    <text evidence="4">Belongs to the class I-like SAM-binding methyltransferase superfamily. C5-methyltransferase family.</text>
</comment>
<keyword evidence="4" id="KW-0949">S-adenosyl-L-methionine</keyword>
<evidence type="ECO:0000313" key="6">
    <source>
        <dbReference type="EMBL" id="HJC25667.1"/>
    </source>
</evidence>
<dbReference type="GO" id="GO:0032259">
    <property type="term" value="P:methylation"/>
    <property type="evidence" value="ECO:0007669"/>
    <property type="project" value="UniProtKB-KW"/>
</dbReference>
<evidence type="ECO:0000313" key="7">
    <source>
        <dbReference type="Proteomes" id="UP000823891"/>
    </source>
</evidence>
<dbReference type="Gene3D" id="3.40.50.150">
    <property type="entry name" value="Vaccinia Virus protein VP39"/>
    <property type="match status" value="1"/>
</dbReference>
<comment type="caution">
    <text evidence="6">The sequence shown here is derived from an EMBL/GenBank/DDBJ whole genome shotgun (WGS) entry which is preliminary data.</text>
</comment>
<dbReference type="Gene3D" id="3.90.120.10">
    <property type="entry name" value="DNA Methylase, subunit A, domain 2"/>
    <property type="match status" value="1"/>
</dbReference>
<evidence type="ECO:0000256" key="4">
    <source>
        <dbReference type="PROSITE-ProRule" id="PRU01016"/>
    </source>
</evidence>
<organism evidence="6 7">
    <name type="scientific">Candidatus Eisenbergiella merdavium</name>
    <dbReference type="NCBI Taxonomy" id="2838551"/>
    <lineage>
        <taxon>Bacteria</taxon>
        <taxon>Bacillati</taxon>
        <taxon>Bacillota</taxon>
        <taxon>Clostridia</taxon>
        <taxon>Lachnospirales</taxon>
        <taxon>Lachnospiraceae</taxon>
        <taxon>Eisenbergiella</taxon>
    </lineage>
</organism>
<protein>
    <submittedName>
        <fullName evidence="6">DUF262 domain-containing protein</fullName>
    </submittedName>
</protein>
<dbReference type="PROSITE" id="PS51679">
    <property type="entry name" value="SAM_MT_C5"/>
    <property type="match status" value="1"/>
</dbReference>
<comment type="caution">
    <text evidence="4">Lacks conserved residue(s) required for the propagation of feature annotation.</text>
</comment>
<dbReference type="InterPro" id="IPR001525">
    <property type="entry name" value="C5_MeTfrase"/>
</dbReference>
<dbReference type="InterPro" id="IPR004919">
    <property type="entry name" value="GmrSD_N"/>
</dbReference>